<organism evidence="2 3">
    <name type="scientific">Cottoperca gobio</name>
    <name type="common">Frogmouth</name>
    <name type="synonym">Aphritis gobio</name>
    <dbReference type="NCBI Taxonomy" id="56716"/>
    <lineage>
        <taxon>Eukaryota</taxon>
        <taxon>Metazoa</taxon>
        <taxon>Chordata</taxon>
        <taxon>Craniata</taxon>
        <taxon>Vertebrata</taxon>
        <taxon>Euteleostomi</taxon>
        <taxon>Actinopterygii</taxon>
        <taxon>Neopterygii</taxon>
        <taxon>Teleostei</taxon>
        <taxon>Neoteleostei</taxon>
        <taxon>Acanthomorphata</taxon>
        <taxon>Eupercaria</taxon>
        <taxon>Perciformes</taxon>
        <taxon>Notothenioidei</taxon>
        <taxon>Bovichtidae</taxon>
        <taxon>Cottoperca</taxon>
    </lineage>
</organism>
<sequence length="266" mass="30086">MLVRKCYFFFHCKQVMLTFLFPFQVKMSGCPVCGKQVRALSQHLSSRHRVRNVQERRILLNMSSARVNIRSSPCPATGCGYALSRLQRHIRHTHTELTLEERASLLLRAKWIKSTQLLSSLRATSPTTPMATSIDLLPDDREDVLPSPPLSCGNPLCMETRKGYIQNISQLCEQRDDLLTENGNLRLKLQALQRPRCGSRIIDVPPPTEQEEATAATEESAEEVTLTLTPLGEKPALKRDVEQTPQQMKKAKSSNRGRYYSLVPLS</sequence>
<accession>A0A6J2PBM0</accession>
<name>A0A6J2PBM0_COTGO</name>
<dbReference type="RefSeq" id="XP_029282686.1">
    <property type="nucleotide sequence ID" value="XM_029426826.1"/>
</dbReference>
<dbReference type="AlphaFoldDB" id="A0A6J2PBM0"/>
<gene>
    <name evidence="3" type="primary">LOC115005040</name>
</gene>
<dbReference type="InParanoid" id="A0A6J2PBM0"/>
<feature type="compositionally biased region" description="Low complexity" evidence="1">
    <location>
        <begin position="216"/>
        <end position="229"/>
    </location>
</feature>
<dbReference type="KEGG" id="cgob:115005040"/>
<evidence type="ECO:0000256" key="1">
    <source>
        <dbReference type="SAM" id="MobiDB-lite"/>
    </source>
</evidence>
<reference evidence="3" key="1">
    <citation type="submission" date="2025-08" db="UniProtKB">
        <authorList>
            <consortium name="RefSeq"/>
        </authorList>
    </citation>
    <scope>IDENTIFICATION</scope>
</reference>
<proteinExistence type="predicted"/>
<evidence type="ECO:0000313" key="3">
    <source>
        <dbReference type="RefSeq" id="XP_029282686.1"/>
    </source>
</evidence>
<evidence type="ECO:0000313" key="2">
    <source>
        <dbReference type="Proteomes" id="UP000504630"/>
    </source>
</evidence>
<feature type="region of interest" description="Disordered" evidence="1">
    <location>
        <begin position="216"/>
        <end position="266"/>
    </location>
</feature>
<protein>
    <submittedName>
        <fullName evidence="3">Uncharacterized protein LOC115005040</fullName>
    </submittedName>
</protein>
<dbReference type="Proteomes" id="UP000504630">
    <property type="component" value="Unplaced"/>
</dbReference>
<keyword evidence="2" id="KW-1185">Reference proteome</keyword>
<dbReference type="OrthoDB" id="8964969at2759"/>
<dbReference type="GeneID" id="115005040"/>